<gene>
    <name evidence="1" type="ORF">UC35_18300</name>
</gene>
<sequence>MMPVGALGAMQHILRMPGLVGARACIDEQGVQHEGVLRLRQQAAGSGNLGPQAGAVGRTLCRPRCPGMMQRPCVS</sequence>
<dbReference type="AlphaFoldDB" id="A0A127JWZ8"/>
<dbReference type="EMBL" id="CP010951">
    <property type="protein sequence ID" value="AMO24431.1"/>
    <property type="molecule type" value="Genomic_DNA"/>
</dbReference>
<evidence type="ECO:0000313" key="1">
    <source>
        <dbReference type="EMBL" id="AMO24431.1"/>
    </source>
</evidence>
<evidence type="ECO:0000313" key="2">
    <source>
        <dbReference type="Proteomes" id="UP000070433"/>
    </source>
</evidence>
<proteinExistence type="predicted"/>
<name>A0A127JWZ8_9BURK</name>
<accession>A0A127JWZ8</accession>
<organism evidence="1 2">
    <name type="scientific">Ramlibacter tataouinensis</name>
    <dbReference type="NCBI Taxonomy" id="94132"/>
    <lineage>
        <taxon>Bacteria</taxon>
        <taxon>Pseudomonadati</taxon>
        <taxon>Pseudomonadota</taxon>
        <taxon>Betaproteobacteria</taxon>
        <taxon>Burkholderiales</taxon>
        <taxon>Comamonadaceae</taxon>
        <taxon>Ramlibacter</taxon>
    </lineage>
</organism>
<dbReference type="Proteomes" id="UP000070433">
    <property type="component" value="Chromosome"/>
</dbReference>
<keyword evidence="2" id="KW-1185">Reference proteome</keyword>
<protein>
    <submittedName>
        <fullName evidence="1">Uncharacterized protein</fullName>
    </submittedName>
</protein>
<reference evidence="1 2" key="1">
    <citation type="journal article" date="2014" name="Int. J. Syst. Evol. Microbiol.">
        <title>Ramlibacter solisilvae sp. nov., isolated from forest soil, and emended description of the genus Ramlibacter.</title>
        <authorList>
            <person name="Lee H.J."/>
            <person name="Lee S.H."/>
            <person name="Lee S.S."/>
            <person name="Lee J.S."/>
            <person name="Kim Y."/>
            <person name="Kim S.C."/>
            <person name="Jeon C.O."/>
        </authorList>
    </citation>
    <scope>NUCLEOTIDE SEQUENCE [LARGE SCALE GENOMIC DNA]</scope>
    <source>
        <strain evidence="1 2">5-10</strain>
    </source>
</reference>